<evidence type="ECO:0000256" key="2">
    <source>
        <dbReference type="SAM" id="MobiDB-lite"/>
    </source>
</evidence>
<keyword evidence="5" id="KW-1185">Reference proteome</keyword>
<protein>
    <submittedName>
        <fullName evidence="4">LtrC</fullName>
    </submittedName>
</protein>
<evidence type="ECO:0000313" key="4">
    <source>
        <dbReference type="EMBL" id="KRM07547.1"/>
    </source>
</evidence>
<evidence type="ECO:0000256" key="1">
    <source>
        <dbReference type="SAM" id="Coils"/>
    </source>
</evidence>
<dbReference type="PATRIC" id="fig|1423750.3.peg.236"/>
<organism evidence="4 5">
    <name type="scientific">Liquorilactobacillus ghanensis DSM 18630</name>
    <dbReference type="NCBI Taxonomy" id="1423750"/>
    <lineage>
        <taxon>Bacteria</taxon>
        <taxon>Bacillati</taxon>
        <taxon>Bacillota</taxon>
        <taxon>Bacilli</taxon>
        <taxon>Lactobacillales</taxon>
        <taxon>Lactobacillaceae</taxon>
        <taxon>Liquorilactobacillus</taxon>
    </lineage>
</organism>
<gene>
    <name evidence="4" type="ORF">FC89_GL000234</name>
</gene>
<dbReference type="AlphaFoldDB" id="A0A0R1VUN1"/>
<keyword evidence="1" id="KW-0175">Coiled coil</keyword>
<sequence>MRPTKAEAEAWRKKLVDDAEQKILDLTDSDKFKGYLDTLAKFHQYSSRNVSLIYSQDPTASEVAGYKKWKTDFNRQVKKGAKSIRIAAPIIKKLTPEDQKRLNTTDERGIVGYRYIPVFDIKQTTGEHLINVKDFVKEHLAEHKNVTALFDEFKEYLNKNTNLKVSEKPLAELGGAKGYFQPSTNEIVIGEDEPDTALKLKTLYHEYAHSQLHGLTSEFKDRPREYQETQAEAVAYVAMQNIGVDTSDYSLGYVATWAKDKDLIHSALSEIQNVSNKSIEITDILTNKLGLQEELQNVAKISTEKLNSQYISLDTGLKKLESQQKISLAKLDQAKKTNNQKLVENIKQEVKDNQQSKNKLSNSLTVVKEEITKRTQKSLNEFAKQHQEVKQPEKDQQHQLKI</sequence>
<dbReference type="Pfam" id="PF08401">
    <property type="entry name" value="ArdcN"/>
    <property type="match status" value="1"/>
</dbReference>
<dbReference type="OrthoDB" id="9803716at2"/>
<dbReference type="STRING" id="1423750.FC89_GL000234"/>
<feature type="coiled-coil region" evidence="1">
    <location>
        <begin position="317"/>
        <end position="363"/>
    </location>
</feature>
<dbReference type="Proteomes" id="UP000051451">
    <property type="component" value="Unassembled WGS sequence"/>
</dbReference>
<evidence type="ECO:0000259" key="3">
    <source>
        <dbReference type="Pfam" id="PF08401"/>
    </source>
</evidence>
<accession>A0A0R1VUN1</accession>
<dbReference type="RefSeq" id="WP_057871032.1">
    <property type="nucleotide sequence ID" value="NZ_AZGB01000006.1"/>
</dbReference>
<feature type="region of interest" description="Disordered" evidence="2">
    <location>
        <begin position="378"/>
        <end position="402"/>
    </location>
</feature>
<dbReference type="EMBL" id="AZGB01000006">
    <property type="protein sequence ID" value="KRM07547.1"/>
    <property type="molecule type" value="Genomic_DNA"/>
</dbReference>
<dbReference type="GeneID" id="98318291"/>
<comment type="caution">
    <text evidence="4">The sequence shown here is derived from an EMBL/GenBank/DDBJ whole genome shotgun (WGS) entry which is preliminary data.</text>
</comment>
<dbReference type="GO" id="GO:0003697">
    <property type="term" value="F:single-stranded DNA binding"/>
    <property type="evidence" value="ECO:0007669"/>
    <property type="project" value="InterPro"/>
</dbReference>
<name>A0A0R1VUN1_9LACO</name>
<evidence type="ECO:0000313" key="5">
    <source>
        <dbReference type="Proteomes" id="UP000051451"/>
    </source>
</evidence>
<reference evidence="4 5" key="1">
    <citation type="journal article" date="2015" name="Genome Announc.">
        <title>Expanding the biotechnology potential of lactobacilli through comparative genomics of 213 strains and associated genera.</title>
        <authorList>
            <person name="Sun Z."/>
            <person name="Harris H.M."/>
            <person name="McCann A."/>
            <person name="Guo C."/>
            <person name="Argimon S."/>
            <person name="Zhang W."/>
            <person name="Yang X."/>
            <person name="Jeffery I.B."/>
            <person name="Cooney J.C."/>
            <person name="Kagawa T.F."/>
            <person name="Liu W."/>
            <person name="Song Y."/>
            <person name="Salvetti E."/>
            <person name="Wrobel A."/>
            <person name="Rasinkangas P."/>
            <person name="Parkhill J."/>
            <person name="Rea M.C."/>
            <person name="O'Sullivan O."/>
            <person name="Ritari J."/>
            <person name="Douillard F.P."/>
            <person name="Paul Ross R."/>
            <person name="Yang R."/>
            <person name="Briner A.E."/>
            <person name="Felis G.E."/>
            <person name="de Vos W.M."/>
            <person name="Barrangou R."/>
            <person name="Klaenhammer T.R."/>
            <person name="Caufield P.W."/>
            <person name="Cui Y."/>
            <person name="Zhang H."/>
            <person name="O'Toole P.W."/>
        </authorList>
    </citation>
    <scope>NUCLEOTIDE SEQUENCE [LARGE SCALE GENOMIC DNA]</scope>
    <source>
        <strain evidence="4 5">DSM 18630</strain>
    </source>
</reference>
<dbReference type="InterPro" id="IPR013610">
    <property type="entry name" value="ArdC_N"/>
</dbReference>
<feature type="compositionally biased region" description="Basic and acidic residues" evidence="2">
    <location>
        <begin position="383"/>
        <end position="402"/>
    </location>
</feature>
<feature type="domain" description="N-terminal" evidence="3">
    <location>
        <begin position="33"/>
        <end position="108"/>
    </location>
</feature>
<proteinExistence type="predicted"/>